<keyword evidence="1" id="KW-1133">Transmembrane helix</keyword>
<evidence type="ECO:0000313" key="4">
    <source>
        <dbReference type="Proteomes" id="UP000034569"/>
    </source>
</evidence>
<evidence type="ECO:0000313" key="3">
    <source>
        <dbReference type="EMBL" id="KKU22247.1"/>
    </source>
</evidence>
<dbReference type="EMBL" id="LCLU01000014">
    <property type="protein sequence ID" value="KKU22247.1"/>
    <property type="molecule type" value="Genomic_DNA"/>
</dbReference>
<name>A0A0G1NPK6_9BACT</name>
<gene>
    <name evidence="3" type="ORF">UX33_C0014G0015</name>
</gene>
<feature type="transmembrane region" description="Helical" evidence="1">
    <location>
        <begin position="6"/>
        <end position="25"/>
    </location>
</feature>
<comment type="caution">
    <text evidence="3">The sequence shown here is derived from an EMBL/GenBank/DDBJ whole genome shotgun (WGS) entry which is preliminary data.</text>
</comment>
<feature type="domain" description="DUF5666" evidence="2">
    <location>
        <begin position="73"/>
        <end position="138"/>
    </location>
</feature>
<evidence type="ECO:0000256" key="1">
    <source>
        <dbReference type="SAM" id="Phobius"/>
    </source>
</evidence>
<protein>
    <recommendedName>
        <fullName evidence="2">DUF5666 domain-containing protein</fullName>
    </recommendedName>
</protein>
<dbReference type="AlphaFoldDB" id="A0A0G1NPK6"/>
<dbReference type="Proteomes" id="UP000034569">
    <property type="component" value="Unassembled WGS sequence"/>
</dbReference>
<proteinExistence type="predicted"/>
<dbReference type="InterPro" id="IPR043724">
    <property type="entry name" value="DUF5666"/>
</dbReference>
<organism evidence="3 4">
    <name type="scientific">Candidatus Azambacteria bacterium GW2011_GWC1_46_13</name>
    <dbReference type="NCBI Taxonomy" id="1618619"/>
    <lineage>
        <taxon>Bacteria</taxon>
        <taxon>Candidatus Azamiibacteriota</taxon>
    </lineage>
</organism>
<accession>A0A0G1NPK6</accession>
<keyword evidence="1" id="KW-0812">Transmembrane</keyword>
<keyword evidence="1" id="KW-0472">Membrane</keyword>
<sequence length="150" mass="16141">MINKTLLIVLAAVIIVGGGAFYGGMKYAQSRAPQGRFSQTDFQNLSPEERQQRFQQLGQNGGRMRQAGAEFTTGEIISKDDKSITVKLPGGGSKIVFYSDTTEVGKFVNGALNDLEAGWTVSVNGKTNSDGSITAQSIQIRQLAPNQPQE</sequence>
<dbReference type="Pfam" id="PF18914">
    <property type="entry name" value="DUF5666"/>
    <property type="match status" value="1"/>
</dbReference>
<evidence type="ECO:0000259" key="2">
    <source>
        <dbReference type="Pfam" id="PF18914"/>
    </source>
</evidence>
<reference evidence="3 4" key="1">
    <citation type="journal article" date="2015" name="Nature">
        <title>rRNA introns, odd ribosomes, and small enigmatic genomes across a large radiation of phyla.</title>
        <authorList>
            <person name="Brown C.T."/>
            <person name="Hug L.A."/>
            <person name="Thomas B.C."/>
            <person name="Sharon I."/>
            <person name="Castelle C.J."/>
            <person name="Singh A."/>
            <person name="Wilkins M.J."/>
            <person name="Williams K.H."/>
            <person name="Banfield J.F."/>
        </authorList>
    </citation>
    <scope>NUCLEOTIDE SEQUENCE [LARGE SCALE GENOMIC DNA]</scope>
</reference>